<name>A0ABW0PGF4_9BURK</name>
<dbReference type="Proteomes" id="UP001596031">
    <property type="component" value="Unassembled WGS sequence"/>
</dbReference>
<comment type="caution">
    <text evidence="1">The sequence shown here is derived from an EMBL/GenBank/DDBJ whole genome shotgun (WGS) entry which is preliminary data.</text>
</comment>
<evidence type="ECO:0000313" key="1">
    <source>
        <dbReference type="EMBL" id="MFC5511383.1"/>
    </source>
</evidence>
<proteinExistence type="predicted"/>
<reference evidence="2" key="1">
    <citation type="journal article" date="2019" name="Int. J. Syst. Evol. Microbiol.">
        <title>The Global Catalogue of Microorganisms (GCM) 10K type strain sequencing project: providing services to taxonomists for standard genome sequencing and annotation.</title>
        <authorList>
            <consortium name="The Broad Institute Genomics Platform"/>
            <consortium name="The Broad Institute Genome Sequencing Center for Infectious Disease"/>
            <person name="Wu L."/>
            <person name="Ma J."/>
        </authorList>
    </citation>
    <scope>NUCLEOTIDE SEQUENCE [LARGE SCALE GENOMIC DNA]</scope>
    <source>
        <strain evidence="2">CCUG 38813</strain>
    </source>
</reference>
<sequence length="193" mass="20336">METWVAFGGVKRAGASRVLPTLVGIGLLALGAGATKWYPTPPQLEELDPVLMRAVTSSVSQHDVKAILAHRPSSSGPVHIKLYTSCDEVQHCTVFTAMDFTDALSEQSTVSLRVAVSVLAGSSASYKICESSWQVRRTDPATDASATYAGLFSNLGHFPPIGDSKAITALLVSIQSAIEDALLENGVSPNHGN</sequence>
<keyword evidence="2" id="KW-1185">Reference proteome</keyword>
<evidence type="ECO:0000313" key="2">
    <source>
        <dbReference type="Proteomes" id="UP001596031"/>
    </source>
</evidence>
<dbReference type="RefSeq" id="WP_379719907.1">
    <property type="nucleotide sequence ID" value="NZ_JBHSMS010000033.1"/>
</dbReference>
<gene>
    <name evidence="1" type="ORF">ACFPOU_09640</name>
</gene>
<protein>
    <submittedName>
        <fullName evidence="1">Uncharacterized protein</fullName>
    </submittedName>
</protein>
<organism evidence="1 2">
    <name type="scientific">Massilia jejuensis</name>
    <dbReference type="NCBI Taxonomy" id="648894"/>
    <lineage>
        <taxon>Bacteria</taxon>
        <taxon>Pseudomonadati</taxon>
        <taxon>Pseudomonadota</taxon>
        <taxon>Betaproteobacteria</taxon>
        <taxon>Burkholderiales</taxon>
        <taxon>Oxalobacteraceae</taxon>
        <taxon>Telluria group</taxon>
        <taxon>Massilia</taxon>
    </lineage>
</organism>
<dbReference type="EMBL" id="JBHSMS010000033">
    <property type="protein sequence ID" value="MFC5511383.1"/>
    <property type="molecule type" value="Genomic_DNA"/>
</dbReference>
<accession>A0ABW0PGF4</accession>